<dbReference type="InterPro" id="IPR027417">
    <property type="entry name" value="P-loop_NTPase"/>
</dbReference>
<dbReference type="Pfam" id="PF13521">
    <property type="entry name" value="AAA_28"/>
    <property type="match status" value="1"/>
</dbReference>
<dbReference type="SUPFAM" id="SSF55154">
    <property type="entry name" value="CYTH-like phosphatases"/>
    <property type="match status" value="1"/>
</dbReference>
<comment type="caution">
    <text evidence="2">The sequence shown here is derived from an EMBL/GenBank/DDBJ whole genome shotgun (WGS) entry which is preliminary data.</text>
</comment>
<keyword evidence="3" id="KW-1185">Reference proteome</keyword>
<dbReference type="InterPro" id="IPR038727">
    <property type="entry name" value="NadR/Ttd14_AAA_dom"/>
</dbReference>
<reference evidence="2 3" key="1">
    <citation type="submission" date="2022-06" db="EMBL/GenBank/DDBJ databases">
        <title>A taxonomic note on the genus Prevotella: Description of four novel genera and emended description of the genera Hallella and Xylanibacter.</title>
        <authorList>
            <person name="Hitch T.C.A."/>
        </authorList>
    </citation>
    <scope>NUCLEOTIDE SEQUENCE [LARGE SCALE GENOMIC DNA]</scope>
    <source>
        <strain evidence="2 3">DSM 100619</strain>
    </source>
</reference>
<evidence type="ECO:0000313" key="2">
    <source>
        <dbReference type="EMBL" id="MCO6025337.1"/>
    </source>
</evidence>
<evidence type="ECO:0000313" key="3">
    <source>
        <dbReference type="Proteomes" id="UP001204015"/>
    </source>
</evidence>
<dbReference type="PANTHER" id="PTHR34932">
    <property type="entry name" value="TRPL TRANSLOCATION DEFECT PROTEIN 14"/>
    <property type="match status" value="1"/>
</dbReference>
<evidence type="ECO:0000259" key="1">
    <source>
        <dbReference type="Pfam" id="PF13521"/>
    </source>
</evidence>
<dbReference type="SUPFAM" id="SSF52540">
    <property type="entry name" value="P-loop containing nucleoside triphosphate hydrolases"/>
    <property type="match status" value="1"/>
</dbReference>
<dbReference type="PANTHER" id="PTHR34932:SF1">
    <property type="entry name" value="TRPL TRANSLOCATION DEFECT PROTEIN 14"/>
    <property type="match status" value="1"/>
</dbReference>
<protein>
    <submittedName>
        <fullName evidence="2">AAA family ATPase</fullName>
    </submittedName>
</protein>
<feature type="domain" description="NadR/Ttd14 AAA" evidence="1">
    <location>
        <begin position="6"/>
        <end position="186"/>
    </location>
</feature>
<dbReference type="Gene3D" id="3.40.50.300">
    <property type="entry name" value="P-loop containing nucleotide triphosphate hydrolases"/>
    <property type="match status" value="1"/>
</dbReference>
<dbReference type="Gene3D" id="2.40.320.10">
    <property type="entry name" value="Hypothetical Protein Pfu-838710-001"/>
    <property type="match status" value="1"/>
</dbReference>
<dbReference type="InterPro" id="IPR053227">
    <property type="entry name" value="TRPL-trafficking_regulator"/>
</dbReference>
<accession>A0ABT1BY18</accession>
<organism evidence="2 3">
    <name type="scientific">Segatella cerevisiae</name>
    <dbReference type="NCBI Taxonomy" id="2053716"/>
    <lineage>
        <taxon>Bacteria</taxon>
        <taxon>Pseudomonadati</taxon>
        <taxon>Bacteroidota</taxon>
        <taxon>Bacteroidia</taxon>
        <taxon>Bacteroidales</taxon>
        <taxon>Prevotellaceae</taxon>
        <taxon>Segatella</taxon>
    </lineage>
</organism>
<proteinExistence type="predicted"/>
<name>A0ABT1BY18_9BACT</name>
<dbReference type="EMBL" id="JAMXLY010000016">
    <property type="protein sequence ID" value="MCO6025337.1"/>
    <property type="molecule type" value="Genomic_DNA"/>
</dbReference>
<gene>
    <name evidence="2" type="ORF">NG821_05700</name>
</gene>
<dbReference type="RefSeq" id="WP_252760697.1">
    <property type="nucleotide sequence ID" value="NZ_JAMXLY010000016.1"/>
</dbReference>
<sequence length="360" mass="41352">MEEIKKIVLTGGPCAGKTTALVKIMEHFSSLGFKVFTIPEVPTLFSQGGVDYLTDNKTFFYEEEQATLETQIGLEDKFLKMAKAYGKPSVIVCDRGTLDISTYLTPEMWKKITRACGTDTESLRNRYDAVLHLVSAANGAEKYYTTANNKQRKEGLQLARLLDKKIINAWMGHPHLRVINNHDNFENKLRRVIKEISDVLALPQPIEKERRYVVEVTAPIPECIESEIIQTYLTAEPGCEMRLRRRVWKGKKVNILTTKKKVADDERIETERTLTNNLYASLLRQADPYRQTIKKIRKTFIWKGQFFELDHFLEPINHLITLEVKGVAEKEDVHFPPAVKVIKDITGDMAYDNYNIALQK</sequence>
<dbReference type="Proteomes" id="UP001204015">
    <property type="component" value="Unassembled WGS sequence"/>
</dbReference>
<dbReference type="InterPro" id="IPR033469">
    <property type="entry name" value="CYTH-like_dom_sf"/>
</dbReference>